<keyword evidence="1" id="KW-0805">Transcription regulation</keyword>
<dbReference type="InterPro" id="IPR050109">
    <property type="entry name" value="HTH-type_TetR-like_transc_reg"/>
</dbReference>
<keyword evidence="3" id="KW-0804">Transcription</keyword>
<dbReference type="SUPFAM" id="SSF48498">
    <property type="entry name" value="Tetracyclin repressor-like, C-terminal domain"/>
    <property type="match status" value="1"/>
</dbReference>
<dbReference type="InterPro" id="IPR039536">
    <property type="entry name" value="TetR_C_Proteobacteria"/>
</dbReference>
<evidence type="ECO:0000259" key="5">
    <source>
        <dbReference type="PROSITE" id="PS50977"/>
    </source>
</evidence>
<evidence type="ECO:0000256" key="3">
    <source>
        <dbReference type="ARBA" id="ARBA00023163"/>
    </source>
</evidence>
<reference evidence="6 7" key="1">
    <citation type="submission" date="2018-12" db="EMBL/GenBank/DDBJ databases">
        <authorList>
            <person name="Yu L."/>
        </authorList>
    </citation>
    <scope>NUCLEOTIDE SEQUENCE [LARGE SCALE GENOMIC DNA]</scope>
    <source>
        <strain evidence="6 7">HAW-EB2</strain>
    </source>
</reference>
<dbReference type="OrthoDB" id="116240at2"/>
<comment type="caution">
    <text evidence="6">The sequence shown here is derived from an EMBL/GenBank/DDBJ whole genome shotgun (WGS) entry which is preliminary data.</text>
</comment>
<dbReference type="AlphaFoldDB" id="A0A3S0IPR9"/>
<dbReference type="InterPro" id="IPR023772">
    <property type="entry name" value="DNA-bd_HTH_TetR-type_CS"/>
</dbReference>
<dbReference type="Pfam" id="PF00440">
    <property type="entry name" value="TetR_N"/>
    <property type="match status" value="1"/>
</dbReference>
<gene>
    <name evidence="6" type="ORF">EKG38_19765</name>
</gene>
<protein>
    <submittedName>
        <fullName evidence="6">TetR family transcriptional regulator</fullName>
    </submittedName>
</protein>
<dbReference type="Pfam" id="PF14246">
    <property type="entry name" value="TetR_C_7"/>
    <property type="match status" value="1"/>
</dbReference>
<dbReference type="GO" id="GO:0003700">
    <property type="term" value="F:DNA-binding transcription factor activity"/>
    <property type="evidence" value="ECO:0007669"/>
    <property type="project" value="TreeGrafter"/>
</dbReference>
<evidence type="ECO:0000256" key="2">
    <source>
        <dbReference type="ARBA" id="ARBA00023125"/>
    </source>
</evidence>
<evidence type="ECO:0000313" key="7">
    <source>
        <dbReference type="Proteomes" id="UP000267448"/>
    </source>
</evidence>
<dbReference type="PANTHER" id="PTHR30055">
    <property type="entry name" value="HTH-TYPE TRANSCRIPTIONAL REGULATOR RUTR"/>
    <property type="match status" value="1"/>
</dbReference>
<dbReference type="PRINTS" id="PR00455">
    <property type="entry name" value="HTHTETR"/>
</dbReference>
<dbReference type="FunFam" id="1.10.10.60:FF:000141">
    <property type="entry name" value="TetR family transcriptional regulator"/>
    <property type="match status" value="1"/>
</dbReference>
<dbReference type="PROSITE" id="PS50977">
    <property type="entry name" value="HTH_TETR_2"/>
    <property type="match status" value="1"/>
</dbReference>
<dbReference type="InterPro" id="IPR009057">
    <property type="entry name" value="Homeodomain-like_sf"/>
</dbReference>
<dbReference type="Gene3D" id="1.10.10.60">
    <property type="entry name" value="Homeodomain-like"/>
    <property type="match status" value="1"/>
</dbReference>
<dbReference type="PROSITE" id="PS01081">
    <property type="entry name" value="HTH_TETR_1"/>
    <property type="match status" value="1"/>
</dbReference>
<evidence type="ECO:0000256" key="1">
    <source>
        <dbReference type="ARBA" id="ARBA00023015"/>
    </source>
</evidence>
<dbReference type="GO" id="GO:0000976">
    <property type="term" value="F:transcription cis-regulatory region binding"/>
    <property type="evidence" value="ECO:0007669"/>
    <property type="project" value="TreeGrafter"/>
</dbReference>
<name>A0A3S0IPR9_9GAMM</name>
<dbReference type="InterPro" id="IPR036271">
    <property type="entry name" value="Tet_transcr_reg_TetR-rel_C_sf"/>
</dbReference>
<sequence length="202" mass="22461">MVEKKISRSELKRGAILKAAMAEFQAKGFKATSMDDVARSAEVSKRTVYNHFSSKEVLFSAIILEMMALLCSFEHLNFSNDIGLEEQLQQLVDYEIALLRSQAFMDMARVIIAEAIHSPALIQGAMEEFSKQESPLSSWFHSAVDAGALNCQSPEILVTQFTGVIKAFCFWPQLVQGADFPGDEEVALITQTAVQMILKQYA</sequence>
<dbReference type="SUPFAM" id="SSF46689">
    <property type="entry name" value="Homeodomain-like"/>
    <property type="match status" value="1"/>
</dbReference>
<feature type="DNA-binding region" description="H-T-H motif" evidence="4">
    <location>
        <begin position="33"/>
        <end position="52"/>
    </location>
</feature>
<keyword evidence="2 4" id="KW-0238">DNA-binding</keyword>
<organism evidence="6 7">
    <name type="scientific">Shewanella canadensis</name>
    <dbReference type="NCBI Taxonomy" id="271096"/>
    <lineage>
        <taxon>Bacteria</taxon>
        <taxon>Pseudomonadati</taxon>
        <taxon>Pseudomonadota</taxon>
        <taxon>Gammaproteobacteria</taxon>
        <taxon>Alteromonadales</taxon>
        <taxon>Shewanellaceae</taxon>
        <taxon>Shewanella</taxon>
    </lineage>
</organism>
<dbReference type="InterPro" id="IPR001647">
    <property type="entry name" value="HTH_TetR"/>
</dbReference>
<evidence type="ECO:0000313" key="6">
    <source>
        <dbReference type="EMBL" id="RTR37174.1"/>
    </source>
</evidence>
<dbReference type="RefSeq" id="WP_126522284.1">
    <property type="nucleotide sequence ID" value="NZ_RXNU01000014.1"/>
</dbReference>
<evidence type="ECO:0000256" key="4">
    <source>
        <dbReference type="PROSITE-ProRule" id="PRU00335"/>
    </source>
</evidence>
<accession>A0A3S0IPR9</accession>
<dbReference type="Proteomes" id="UP000267448">
    <property type="component" value="Unassembled WGS sequence"/>
</dbReference>
<dbReference type="PANTHER" id="PTHR30055:SF224">
    <property type="entry name" value="TRANSCRIPTIONAL REGULATOR TETR FAMILY"/>
    <property type="match status" value="1"/>
</dbReference>
<dbReference type="Gene3D" id="1.10.357.10">
    <property type="entry name" value="Tetracycline Repressor, domain 2"/>
    <property type="match status" value="1"/>
</dbReference>
<feature type="domain" description="HTH tetR-type" evidence="5">
    <location>
        <begin position="10"/>
        <end position="70"/>
    </location>
</feature>
<dbReference type="EMBL" id="RXNU01000014">
    <property type="protein sequence ID" value="RTR37174.1"/>
    <property type="molecule type" value="Genomic_DNA"/>
</dbReference>
<proteinExistence type="predicted"/>
<keyword evidence="7" id="KW-1185">Reference proteome</keyword>